<feature type="signal peptide" evidence="2">
    <location>
        <begin position="1"/>
        <end position="18"/>
    </location>
</feature>
<dbReference type="Gene3D" id="2.60.40.4070">
    <property type="match status" value="1"/>
</dbReference>
<dbReference type="InterPro" id="IPR014755">
    <property type="entry name" value="Cu-Rt/internalin_Ig-like"/>
</dbReference>
<dbReference type="EMBL" id="JAEHFY010000012">
    <property type="protein sequence ID" value="MBK0383193.1"/>
    <property type="molecule type" value="Genomic_DNA"/>
</dbReference>
<dbReference type="PROSITE" id="PS51841">
    <property type="entry name" value="LTD"/>
    <property type="match status" value="1"/>
</dbReference>
<reference evidence="4 5" key="1">
    <citation type="submission" date="2020-12" db="EMBL/GenBank/DDBJ databases">
        <title>Bacterial novel species Pedobacter sp. SD-b isolated from soil.</title>
        <authorList>
            <person name="Jung H.-Y."/>
        </authorList>
    </citation>
    <scope>NUCLEOTIDE SEQUENCE [LARGE SCALE GENOMIC DNA]</scope>
    <source>
        <strain evidence="4 5">SD-b</strain>
    </source>
</reference>
<feature type="domain" description="LTD" evidence="3">
    <location>
        <begin position="579"/>
        <end position="707"/>
    </location>
</feature>
<evidence type="ECO:0000259" key="3">
    <source>
        <dbReference type="PROSITE" id="PS51841"/>
    </source>
</evidence>
<dbReference type="Pfam" id="PF13205">
    <property type="entry name" value="Big_5"/>
    <property type="match status" value="2"/>
</dbReference>
<gene>
    <name evidence="4" type="ORF">I5M32_09505</name>
</gene>
<sequence>MRKFLLVFILFTSKVAFSQVNENFSDGDFTQNPAWQADAVSNFTVVNGQLRSNSTTLNSNFYISTPNSKALNCTWAFDVNLQFATSGANYVDVYLISNVADLKSTNINGYFLRMGNTNDEVALYKRSGNTGTSVKIIDGRDGSVSSSSNNPFKFKITRESNGNFTLERDSTGTGNSFISEGSVIDNTFTTTSSFGFFIQQSTASFQQKHFFDNIVIQDIIPDVTPPVLNTANTTNGTNITLNFNEPLDANDAAIANHYNITPGNIQPSSVTVNGAVATLNLANQLATGNYTVTVSSVKDIKGNTAAPQSKGFAYHKPYTAQPNDIVINEIFADPSPQVDLPTMEFVELWNRSTEDISLAGFKYSDPTTIATFGNDSIKANSYLIICAKADTLEFKKFGKVIGLSPWPTLNNSGDLITLANQNGTILSQVNYFDTFYKDAVKKNGGWTLELIDPNSTCKPSQNYSASIDPTGGTPGRQNSIYLSNQTTAPLQLLSASVKDNKTILLTFNRGLDSLQATLPSHYMINNGVGQPQTAIPLSPSFSTVELDYAQALNRNQTYTVTVNGVSDCGVNTITNQTLELVYPALIAKGDVLINEVLYNPKSGGVDFVEVYNNSDKILDFKDLKIATKDAVKDSVVSIKIVSGNTLLFRPKTYWVITTNPDTVKAQYQTQNNNFIKLSSLPSYSDVSGSVILLNKDSSKLDQLDYNKNMQFALLKDLNGVSLERSSFSQPTNAVGNFRSAAASVGYATPGYKNSQFLEDVTPVEEISFASKTFSPDNDGYQDVLQILYQFSKPNYAANVTIYNDQGVLIRKLIQNQTLATSGQWIWDGLDQTSQKAKTGIYIIYTEIFDLNGNVKKFKNTAVLAGKFN</sequence>
<organism evidence="4 5">
    <name type="scientific">Pedobacter segetis</name>
    <dbReference type="NCBI Taxonomy" id="2793069"/>
    <lineage>
        <taxon>Bacteria</taxon>
        <taxon>Pseudomonadati</taxon>
        <taxon>Bacteroidota</taxon>
        <taxon>Sphingobacteriia</taxon>
        <taxon>Sphingobacteriales</taxon>
        <taxon>Sphingobacteriaceae</taxon>
        <taxon>Pedobacter</taxon>
    </lineage>
</organism>
<evidence type="ECO:0000313" key="5">
    <source>
        <dbReference type="Proteomes" id="UP000660024"/>
    </source>
</evidence>
<dbReference type="InterPro" id="IPR032812">
    <property type="entry name" value="SbsA_Ig"/>
</dbReference>
<dbReference type="SUPFAM" id="SSF74853">
    <property type="entry name" value="Lamin A/C globular tail domain"/>
    <property type="match status" value="1"/>
</dbReference>
<keyword evidence="1 2" id="KW-0732">Signal</keyword>
<protein>
    <submittedName>
        <fullName evidence="4">Lamin tail domain-containing protein</fullName>
    </submittedName>
</protein>
<keyword evidence="5" id="KW-1185">Reference proteome</keyword>
<dbReference type="Proteomes" id="UP000660024">
    <property type="component" value="Unassembled WGS sequence"/>
</dbReference>
<dbReference type="Pfam" id="PF00932">
    <property type="entry name" value="LTD"/>
    <property type="match status" value="2"/>
</dbReference>
<evidence type="ECO:0000256" key="1">
    <source>
        <dbReference type="ARBA" id="ARBA00022729"/>
    </source>
</evidence>
<evidence type="ECO:0000313" key="4">
    <source>
        <dbReference type="EMBL" id="MBK0383193.1"/>
    </source>
</evidence>
<comment type="caution">
    <text evidence="4">The sequence shown here is derived from an EMBL/GenBank/DDBJ whole genome shotgun (WGS) entry which is preliminary data.</text>
</comment>
<evidence type="ECO:0000256" key="2">
    <source>
        <dbReference type="SAM" id="SignalP"/>
    </source>
</evidence>
<feature type="chain" id="PRO_5046306434" evidence="2">
    <location>
        <begin position="19"/>
        <end position="868"/>
    </location>
</feature>
<dbReference type="RefSeq" id="WP_200586007.1">
    <property type="nucleotide sequence ID" value="NZ_JAEHFY010000012.1"/>
</dbReference>
<name>A0ABS1BJX2_9SPHI</name>
<dbReference type="Gene3D" id="2.60.40.1220">
    <property type="match status" value="2"/>
</dbReference>
<dbReference type="InterPro" id="IPR001322">
    <property type="entry name" value="Lamin_tail_dom"/>
</dbReference>
<dbReference type="InterPro" id="IPR036415">
    <property type="entry name" value="Lamin_tail_dom_sf"/>
</dbReference>
<accession>A0ABS1BJX2</accession>
<proteinExistence type="predicted"/>